<comment type="function">
    <text evidence="8">ATPase which is responsible for recognizing, binding, unfolding and translocation of substrate proteins into the archaeal 20S proteasome core particle. Is essential for opening the gate of the 20S proteasome via an interaction with its C-terminus, thereby allowing substrate entry and access to the site of proteolysis. Thus, the C-termini of the proteasomal ATPase function like a 'key in a lock' to induce gate opening and therefore regulate proteolysis. Unfolding activity requires energy from ATP hydrolysis, whereas ATP binding alone promotes ATPase-20S proteasome association which triggers gate opening, and supports translocation of unfolded substrates.</text>
</comment>
<feature type="binding site" evidence="8">
    <location>
        <position position="331"/>
    </location>
    <ligand>
        <name>ATP</name>
        <dbReference type="ChEBI" id="CHEBI:30616"/>
    </ligand>
</feature>
<evidence type="ECO:0000256" key="2">
    <source>
        <dbReference type="ARBA" id="ARBA00022490"/>
    </source>
</evidence>
<dbReference type="Gene3D" id="2.40.50.140">
    <property type="entry name" value="Nucleic acid-binding proteins"/>
    <property type="match status" value="1"/>
</dbReference>
<dbReference type="Pfam" id="PF16450">
    <property type="entry name" value="Prot_ATP_ID_OB_C"/>
    <property type="match status" value="1"/>
</dbReference>
<dbReference type="EMBL" id="CP104013">
    <property type="protein sequence ID" value="UYP46342.1"/>
    <property type="molecule type" value="Genomic_DNA"/>
</dbReference>
<keyword evidence="3 8" id="KW-0547">Nucleotide-binding</keyword>
<feature type="coiled-coil region" evidence="8">
    <location>
        <begin position="26"/>
        <end position="60"/>
    </location>
</feature>
<dbReference type="GO" id="GO:0000502">
    <property type="term" value="C:proteasome complex"/>
    <property type="evidence" value="ECO:0007669"/>
    <property type="project" value="UniProtKB-KW"/>
</dbReference>
<keyword evidence="4 8" id="KW-0067">ATP-binding</keyword>
<dbReference type="SUPFAM" id="SSF52540">
    <property type="entry name" value="P-loop containing nucleoside triphosphate hydrolases"/>
    <property type="match status" value="1"/>
</dbReference>
<dbReference type="HAMAP" id="MF_00553">
    <property type="entry name" value="PAN"/>
    <property type="match status" value="1"/>
</dbReference>
<proteinExistence type="inferred from homology"/>
<evidence type="ECO:0000256" key="1">
    <source>
        <dbReference type="ARBA" id="ARBA00006914"/>
    </source>
</evidence>
<organism evidence="11 12">
    <name type="scientific">Candidatus Lokiarchaeum ossiferum</name>
    <dbReference type="NCBI Taxonomy" id="2951803"/>
    <lineage>
        <taxon>Archaea</taxon>
        <taxon>Promethearchaeati</taxon>
        <taxon>Promethearchaeota</taxon>
        <taxon>Promethearchaeia</taxon>
        <taxon>Promethearchaeales</taxon>
        <taxon>Promethearchaeaceae</taxon>
        <taxon>Candidatus Lokiarchaeum</taxon>
    </lineage>
</organism>
<dbReference type="Gene3D" id="3.40.50.300">
    <property type="entry name" value="P-loop containing nucleotide triphosphate hydrolases"/>
    <property type="match status" value="1"/>
</dbReference>
<dbReference type="InterPro" id="IPR027417">
    <property type="entry name" value="P-loop_NTPase"/>
</dbReference>
<keyword evidence="5 8" id="KW-0647">Proteasome</keyword>
<dbReference type="InterPro" id="IPR012340">
    <property type="entry name" value="NA-bd_OB-fold"/>
</dbReference>
<comment type="domain">
    <text evidence="8">Consists of three main regions, an N-terminal coiled-coil domain that may assist in substrate recognition, an interdomain involved in PAN hexamerization, and a C-terminal ATPase domain of the AAA type.</text>
</comment>
<comment type="similarity">
    <text evidence="1 8 9">Belongs to the AAA ATPase family.</text>
</comment>
<dbReference type="SMART" id="SM00382">
    <property type="entry name" value="AAA"/>
    <property type="match status" value="1"/>
</dbReference>
<dbReference type="InterPro" id="IPR003593">
    <property type="entry name" value="AAA+_ATPase"/>
</dbReference>
<dbReference type="Proteomes" id="UP001208689">
    <property type="component" value="Chromosome"/>
</dbReference>
<evidence type="ECO:0000256" key="5">
    <source>
        <dbReference type="ARBA" id="ARBA00022942"/>
    </source>
</evidence>
<evidence type="ECO:0000256" key="6">
    <source>
        <dbReference type="ARBA" id="ARBA00023054"/>
    </source>
</evidence>
<evidence type="ECO:0000256" key="4">
    <source>
        <dbReference type="ARBA" id="ARBA00022840"/>
    </source>
</evidence>
<dbReference type="InterPro" id="IPR003960">
    <property type="entry name" value="ATPase_AAA_CS"/>
</dbReference>
<dbReference type="InterPro" id="IPR041569">
    <property type="entry name" value="AAA_lid_3"/>
</dbReference>
<gene>
    <name evidence="8" type="primary">pan</name>
    <name evidence="11" type="ORF">NEF87_002627</name>
</gene>
<comment type="subcellular location">
    <subcellularLocation>
        <location evidence="8">Cytoplasm</location>
    </subcellularLocation>
</comment>
<keyword evidence="2 8" id="KW-0963">Cytoplasm</keyword>
<evidence type="ECO:0000256" key="7">
    <source>
        <dbReference type="ARBA" id="ARBA00023186"/>
    </source>
</evidence>
<feature type="domain" description="AAA+ ATPase" evidence="10">
    <location>
        <begin position="181"/>
        <end position="320"/>
    </location>
</feature>
<dbReference type="NCBIfam" id="NF003069">
    <property type="entry name" value="PRK03992.1"/>
    <property type="match status" value="1"/>
</dbReference>
<dbReference type="InterPro" id="IPR032501">
    <property type="entry name" value="Prot_ATP_ID_OB_2nd"/>
</dbReference>
<dbReference type="PANTHER" id="PTHR23073">
    <property type="entry name" value="26S PROTEASOME REGULATORY SUBUNIT"/>
    <property type="match status" value="1"/>
</dbReference>
<evidence type="ECO:0000256" key="9">
    <source>
        <dbReference type="RuleBase" id="RU003651"/>
    </source>
</evidence>
<dbReference type="InterPro" id="IPR050221">
    <property type="entry name" value="26S_Proteasome_ATPase"/>
</dbReference>
<dbReference type="Pfam" id="PF00004">
    <property type="entry name" value="AAA"/>
    <property type="match status" value="1"/>
</dbReference>
<evidence type="ECO:0000313" key="12">
    <source>
        <dbReference type="Proteomes" id="UP001208689"/>
    </source>
</evidence>
<keyword evidence="7 8" id="KW-0143">Chaperone</keyword>
<dbReference type="Gene3D" id="1.10.8.60">
    <property type="match status" value="1"/>
</dbReference>
<name>A0ABY6HVF6_9ARCH</name>
<dbReference type="Pfam" id="PF17862">
    <property type="entry name" value="AAA_lid_3"/>
    <property type="match status" value="1"/>
</dbReference>
<accession>A0ABY6HVF6</accession>
<protein>
    <recommendedName>
        <fullName evidence="8">Proteasome-activating nucleotidase</fullName>
        <shortName evidence="8">PAN</shortName>
    </recommendedName>
    <alternativeName>
        <fullName evidence="8">Proteasomal ATPase</fullName>
    </alternativeName>
    <alternativeName>
        <fullName evidence="8">Proteasome regulatory ATPase</fullName>
    </alternativeName>
    <alternativeName>
        <fullName evidence="8">Proteasome regulatory particle</fullName>
    </alternativeName>
</protein>
<dbReference type="InterPro" id="IPR003959">
    <property type="entry name" value="ATPase_AAA_core"/>
</dbReference>
<keyword evidence="12" id="KW-1185">Reference proteome</keyword>
<evidence type="ECO:0000256" key="3">
    <source>
        <dbReference type="ARBA" id="ARBA00022741"/>
    </source>
</evidence>
<dbReference type="PROSITE" id="PS00674">
    <property type="entry name" value="AAA"/>
    <property type="match status" value="1"/>
</dbReference>
<dbReference type="InterPro" id="IPR023501">
    <property type="entry name" value="Nucleotidase_PAN"/>
</dbReference>
<dbReference type="NCBIfam" id="TIGR01242">
    <property type="entry name" value="proteasome-activating nucleotidase"/>
    <property type="match status" value="1"/>
</dbReference>
<reference evidence="11" key="1">
    <citation type="submission" date="2022-09" db="EMBL/GenBank/DDBJ databases">
        <title>Actin cytoskeleton and complex cell architecture in an #Asgard archaeon.</title>
        <authorList>
            <person name="Ponce Toledo R.I."/>
            <person name="Schleper C."/>
            <person name="Rodrigues Oliveira T."/>
            <person name="Wollweber F."/>
            <person name="Xu J."/>
            <person name="Rittmann S."/>
            <person name="Klingl A."/>
            <person name="Pilhofer M."/>
        </authorList>
    </citation>
    <scope>NUCLEOTIDE SEQUENCE</scope>
    <source>
        <strain evidence="11">B-35</strain>
    </source>
</reference>
<comment type="subunit">
    <text evidence="8">Homohexamer. The hexameric complex has a two-ring architecture resembling a top hat that caps the 20S proteasome core at one or both ends. Upon ATP-binding, the C-terminus of PAN interacts with the alpha-rings of the proteasome core by binding to the intersubunit pockets.</text>
</comment>
<keyword evidence="6 8" id="KW-0175">Coiled coil</keyword>
<evidence type="ECO:0000313" key="11">
    <source>
        <dbReference type="EMBL" id="UYP46342.1"/>
    </source>
</evidence>
<sequence length="405" mass="45759">MAIEKDKDSNIPIEKEKDSNYLITYTRHLERRLRNLESTKSKLERELLSSQRDLANLRQELDRLRQPPLISANLTDLLPDKRAVVKSSSGPSFIVNIARKVDFETLKVNDRVALNQRTFSVMERLPSVVDPMVQVMEIEEKPSEYTYDDIGGLEDQLQEVRETVELPLLKPEIFKKVGVSPPKGILLFGSPGTGKTMIAKAVANATNATFIRIIGSELVQKFIGEGARMVRELFDMARQKTPAIIFIDELDAIGSKRLQVATSGDREVQRTLMQLLSELDGFNNRGDVRIIGATNRPDILDPALLRPGRFDRLIEFPPPNEDARLQIFHIHTRNMNIEKKAQNFKQFLSATEGATGAEIKAIVMEAGMFAIRRESDTILVTDFKKAITKVVKGSKKTHDRFTLYA</sequence>
<feature type="binding site" evidence="8">
    <location>
        <begin position="192"/>
        <end position="197"/>
    </location>
    <ligand>
        <name>ATP</name>
        <dbReference type="ChEBI" id="CHEBI:30616"/>
    </ligand>
</feature>
<evidence type="ECO:0000259" key="10">
    <source>
        <dbReference type="SMART" id="SM00382"/>
    </source>
</evidence>
<evidence type="ECO:0000256" key="8">
    <source>
        <dbReference type="HAMAP-Rule" id="MF_00553"/>
    </source>
</evidence>